<organism evidence="3 4">
    <name type="scientific">Rhodocollybia butyracea</name>
    <dbReference type="NCBI Taxonomy" id="206335"/>
    <lineage>
        <taxon>Eukaryota</taxon>
        <taxon>Fungi</taxon>
        <taxon>Dikarya</taxon>
        <taxon>Basidiomycota</taxon>
        <taxon>Agaricomycotina</taxon>
        <taxon>Agaricomycetes</taxon>
        <taxon>Agaricomycetidae</taxon>
        <taxon>Agaricales</taxon>
        <taxon>Marasmiineae</taxon>
        <taxon>Omphalotaceae</taxon>
        <taxon>Rhodocollybia</taxon>
    </lineage>
</organism>
<feature type="signal peptide" evidence="2">
    <location>
        <begin position="1"/>
        <end position="16"/>
    </location>
</feature>
<feature type="region of interest" description="Disordered" evidence="1">
    <location>
        <begin position="137"/>
        <end position="164"/>
    </location>
</feature>
<dbReference type="Pfam" id="PF19271">
    <property type="entry name" value="Nis1"/>
    <property type="match status" value="1"/>
</dbReference>
<dbReference type="OrthoDB" id="2841294at2759"/>
<proteinExistence type="predicted"/>
<dbReference type="Proteomes" id="UP000772434">
    <property type="component" value="Unassembled WGS sequence"/>
</dbReference>
<keyword evidence="2" id="KW-0732">Signal</keyword>
<name>A0A9P5Q5R6_9AGAR</name>
<feature type="chain" id="PRO_5040293040" description="Phosphatidylglycerol/phosphatidylinositol transfer protein" evidence="2">
    <location>
        <begin position="17"/>
        <end position="164"/>
    </location>
</feature>
<dbReference type="AlphaFoldDB" id="A0A9P5Q5R6"/>
<evidence type="ECO:0008006" key="5">
    <source>
        <dbReference type="Google" id="ProtNLM"/>
    </source>
</evidence>
<reference evidence="3" key="1">
    <citation type="submission" date="2020-11" db="EMBL/GenBank/DDBJ databases">
        <authorList>
            <consortium name="DOE Joint Genome Institute"/>
            <person name="Ahrendt S."/>
            <person name="Riley R."/>
            <person name="Andreopoulos W."/>
            <person name="Labutti K."/>
            <person name="Pangilinan J."/>
            <person name="Ruiz-Duenas F.J."/>
            <person name="Barrasa J.M."/>
            <person name="Sanchez-Garcia M."/>
            <person name="Camarero S."/>
            <person name="Miyauchi S."/>
            <person name="Serrano A."/>
            <person name="Linde D."/>
            <person name="Babiker R."/>
            <person name="Drula E."/>
            <person name="Ayuso-Fernandez I."/>
            <person name="Pacheco R."/>
            <person name="Padilla G."/>
            <person name="Ferreira P."/>
            <person name="Barriuso J."/>
            <person name="Kellner H."/>
            <person name="Castanera R."/>
            <person name="Alfaro M."/>
            <person name="Ramirez L."/>
            <person name="Pisabarro A.G."/>
            <person name="Kuo A."/>
            <person name="Tritt A."/>
            <person name="Lipzen A."/>
            <person name="He G."/>
            <person name="Yan M."/>
            <person name="Ng V."/>
            <person name="Cullen D."/>
            <person name="Martin F."/>
            <person name="Rosso M.-N."/>
            <person name="Henrissat B."/>
            <person name="Hibbett D."/>
            <person name="Martinez A.T."/>
            <person name="Grigoriev I.V."/>
        </authorList>
    </citation>
    <scope>NUCLEOTIDE SEQUENCE</scope>
    <source>
        <strain evidence="3">AH 40177</strain>
    </source>
</reference>
<evidence type="ECO:0000256" key="2">
    <source>
        <dbReference type="SAM" id="SignalP"/>
    </source>
</evidence>
<sequence>MKFCAILLALVSTVVAQSASIAYPQDGTSFAPGSEFTLTIIKPNSLSASPDISAAIGIIPCNDDGSCPTLGTILFKGLFNPQYSTPPGSLPPHQNFTLQIPPTFSAEKAQIGVFRSYLTGAEATPAHETFATTIQVTSGTASASAPVPTGASRRSMRITGKLNL</sequence>
<evidence type="ECO:0000313" key="4">
    <source>
        <dbReference type="Proteomes" id="UP000772434"/>
    </source>
</evidence>
<comment type="caution">
    <text evidence="3">The sequence shown here is derived from an EMBL/GenBank/DDBJ whole genome shotgun (WGS) entry which is preliminary data.</text>
</comment>
<dbReference type="EMBL" id="JADNRY010000011">
    <property type="protein sequence ID" value="KAF9074870.1"/>
    <property type="molecule type" value="Genomic_DNA"/>
</dbReference>
<dbReference type="InterPro" id="IPR045469">
    <property type="entry name" value="Nis1"/>
</dbReference>
<keyword evidence="4" id="KW-1185">Reference proteome</keyword>
<evidence type="ECO:0000313" key="3">
    <source>
        <dbReference type="EMBL" id="KAF9074870.1"/>
    </source>
</evidence>
<evidence type="ECO:0000256" key="1">
    <source>
        <dbReference type="SAM" id="MobiDB-lite"/>
    </source>
</evidence>
<accession>A0A9P5Q5R6</accession>
<gene>
    <name evidence="3" type="ORF">BDP27DRAFT_1316099</name>
</gene>
<protein>
    <recommendedName>
        <fullName evidence="5">Phosphatidylglycerol/phosphatidylinositol transfer protein</fullName>
    </recommendedName>
</protein>